<comment type="subcellular location">
    <subcellularLocation>
        <location evidence="1">Cell membrane</location>
        <topology evidence="1">Multi-pass membrane protein</topology>
    </subcellularLocation>
</comment>
<feature type="transmembrane region" description="Helical" evidence="5">
    <location>
        <begin position="21"/>
        <end position="42"/>
    </location>
</feature>
<evidence type="ECO:0000313" key="7">
    <source>
        <dbReference type="EMBL" id="OTO05669.1"/>
    </source>
</evidence>
<evidence type="ECO:0000256" key="4">
    <source>
        <dbReference type="ARBA" id="ARBA00023136"/>
    </source>
</evidence>
<dbReference type="OrthoDB" id="1736581at2"/>
<sequence length="160" mass="17981">MDKLFKRTICQTRYLISYLQLFSLTNSSITVFILGISGFLILRDEMTIGGYTTFSLYLSQMLPAIQGLSNISITLKPTIIIIDRVLELFLLPNENMGMKTIESINTISFSNVSFKYSNQSQLVLNRINLSIRLGDKVLIKGKNGTGKSTILKLILSLIHI</sequence>
<dbReference type="Gene3D" id="1.20.1560.10">
    <property type="entry name" value="ABC transporter type 1, transmembrane domain"/>
    <property type="match status" value="1"/>
</dbReference>
<organism evidence="7">
    <name type="scientific">Candidatus Enterococcus mansonii</name>
    <dbReference type="NCBI Taxonomy" id="1834181"/>
    <lineage>
        <taxon>Bacteria</taxon>
        <taxon>Bacillati</taxon>
        <taxon>Bacillota</taxon>
        <taxon>Bacilli</taxon>
        <taxon>Lactobacillales</taxon>
        <taxon>Enterococcaceae</taxon>
        <taxon>Enterococcus</taxon>
    </lineage>
</organism>
<dbReference type="EMBL" id="NGLE01000004">
    <property type="protein sequence ID" value="OTO05669.1"/>
    <property type="molecule type" value="Genomic_DNA"/>
</dbReference>
<dbReference type="GO" id="GO:0005524">
    <property type="term" value="F:ATP binding"/>
    <property type="evidence" value="ECO:0007669"/>
    <property type="project" value="InterPro"/>
</dbReference>
<dbReference type="SUPFAM" id="SSF52540">
    <property type="entry name" value="P-loop containing nucleoside triphosphate hydrolases"/>
    <property type="match status" value="1"/>
</dbReference>
<dbReference type="InterPro" id="IPR011527">
    <property type="entry name" value="ABC1_TM_dom"/>
</dbReference>
<evidence type="ECO:0000259" key="6">
    <source>
        <dbReference type="PROSITE" id="PS50929"/>
    </source>
</evidence>
<evidence type="ECO:0000256" key="1">
    <source>
        <dbReference type="ARBA" id="ARBA00004651"/>
    </source>
</evidence>
<keyword evidence="4 5" id="KW-0472">Membrane</keyword>
<dbReference type="InterPro" id="IPR003439">
    <property type="entry name" value="ABC_transporter-like_ATP-bd"/>
</dbReference>
<dbReference type="STRING" id="1834181.A5880_002844"/>
<gene>
    <name evidence="7" type="ORF">A5880_002844</name>
</gene>
<dbReference type="PROSITE" id="PS50929">
    <property type="entry name" value="ABC_TM1F"/>
    <property type="match status" value="1"/>
</dbReference>
<protein>
    <recommendedName>
        <fullName evidence="6">ABC transmembrane type-1 domain-containing protein</fullName>
    </recommendedName>
</protein>
<comment type="caution">
    <text evidence="7">The sequence shown here is derived from an EMBL/GenBank/DDBJ whole genome shotgun (WGS) entry which is preliminary data.</text>
</comment>
<dbReference type="Pfam" id="PF00005">
    <property type="entry name" value="ABC_tran"/>
    <property type="match status" value="1"/>
</dbReference>
<dbReference type="PANTHER" id="PTHR43394:SF1">
    <property type="entry name" value="ATP-BINDING CASSETTE SUB-FAMILY B MEMBER 10, MITOCHONDRIAL"/>
    <property type="match status" value="1"/>
</dbReference>
<dbReference type="InterPro" id="IPR039421">
    <property type="entry name" value="Type_1_exporter"/>
</dbReference>
<reference evidence="7" key="1">
    <citation type="submission" date="2017-05" db="EMBL/GenBank/DDBJ databases">
        <title>The Genome Sequence of Enterococcus sp. 4G2_DIV0659.</title>
        <authorList>
            <consortium name="The Broad Institute Genomics Platform"/>
            <consortium name="The Broad Institute Genomic Center for Infectious Diseases"/>
            <person name="Earl A."/>
            <person name="Manson A."/>
            <person name="Schwartman J."/>
            <person name="Gilmore M."/>
            <person name="Abouelleil A."/>
            <person name="Cao P."/>
            <person name="Chapman S."/>
            <person name="Cusick C."/>
            <person name="Shea T."/>
            <person name="Young S."/>
            <person name="Neafsey D."/>
            <person name="Nusbaum C."/>
            <person name="Birren B."/>
        </authorList>
    </citation>
    <scope>NUCLEOTIDE SEQUENCE [LARGE SCALE GENOMIC DNA]</scope>
    <source>
        <strain evidence="7">4G2_DIV0659</strain>
    </source>
</reference>
<evidence type="ECO:0000256" key="5">
    <source>
        <dbReference type="SAM" id="Phobius"/>
    </source>
</evidence>
<dbReference type="PANTHER" id="PTHR43394">
    <property type="entry name" value="ATP-DEPENDENT PERMEASE MDL1, MITOCHONDRIAL"/>
    <property type="match status" value="1"/>
</dbReference>
<name>A0A242C687_9ENTE</name>
<evidence type="ECO:0000256" key="3">
    <source>
        <dbReference type="ARBA" id="ARBA00022989"/>
    </source>
</evidence>
<dbReference type="AlphaFoldDB" id="A0A242C687"/>
<accession>A0A242C687</accession>
<keyword evidence="3 5" id="KW-1133">Transmembrane helix</keyword>
<evidence type="ECO:0000256" key="2">
    <source>
        <dbReference type="ARBA" id="ARBA00022692"/>
    </source>
</evidence>
<dbReference type="GO" id="GO:0015421">
    <property type="term" value="F:ABC-type oligopeptide transporter activity"/>
    <property type="evidence" value="ECO:0007669"/>
    <property type="project" value="TreeGrafter"/>
</dbReference>
<dbReference type="InterPro" id="IPR027417">
    <property type="entry name" value="P-loop_NTPase"/>
</dbReference>
<feature type="domain" description="ABC transmembrane type-1" evidence="6">
    <location>
        <begin position="1"/>
        <end position="75"/>
    </location>
</feature>
<dbReference type="SUPFAM" id="SSF90123">
    <property type="entry name" value="ABC transporter transmembrane region"/>
    <property type="match status" value="1"/>
</dbReference>
<keyword evidence="2 5" id="KW-0812">Transmembrane</keyword>
<dbReference type="GO" id="GO:0016887">
    <property type="term" value="F:ATP hydrolysis activity"/>
    <property type="evidence" value="ECO:0007669"/>
    <property type="project" value="InterPro"/>
</dbReference>
<dbReference type="Gene3D" id="3.40.50.300">
    <property type="entry name" value="P-loop containing nucleotide triphosphate hydrolases"/>
    <property type="match status" value="1"/>
</dbReference>
<dbReference type="InterPro" id="IPR036640">
    <property type="entry name" value="ABC1_TM_sf"/>
</dbReference>
<dbReference type="GO" id="GO:0005886">
    <property type="term" value="C:plasma membrane"/>
    <property type="evidence" value="ECO:0007669"/>
    <property type="project" value="UniProtKB-SubCell"/>
</dbReference>
<proteinExistence type="predicted"/>